<organism evidence="16 17">
    <name type="scientific">Novosphingobium pokkalii</name>
    <dbReference type="NCBI Taxonomy" id="1770194"/>
    <lineage>
        <taxon>Bacteria</taxon>
        <taxon>Pseudomonadati</taxon>
        <taxon>Pseudomonadota</taxon>
        <taxon>Alphaproteobacteria</taxon>
        <taxon>Sphingomonadales</taxon>
        <taxon>Sphingomonadaceae</taxon>
        <taxon>Novosphingobium</taxon>
    </lineage>
</organism>
<comment type="caution">
    <text evidence="16">The sequence shown here is derived from an EMBL/GenBank/DDBJ whole genome shotgun (WGS) entry which is preliminary data.</text>
</comment>
<dbReference type="Proteomes" id="UP001595683">
    <property type="component" value="Unassembled WGS sequence"/>
</dbReference>
<evidence type="ECO:0000256" key="13">
    <source>
        <dbReference type="SAM" id="MobiDB-lite"/>
    </source>
</evidence>
<dbReference type="CDD" id="cd01347">
    <property type="entry name" value="ligand_gated_channel"/>
    <property type="match status" value="1"/>
</dbReference>
<dbReference type="NCBIfam" id="TIGR01786">
    <property type="entry name" value="TonB-hemlactrns"/>
    <property type="match status" value="1"/>
</dbReference>
<evidence type="ECO:0000256" key="8">
    <source>
        <dbReference type="ARBA" id="ARBA00023136"/>
    </source>
</evidence>
<keyword evidence="3 11" id="KW-0813">Transport</keyword>
<feature type="domain" description="TonB-dependent receptor-like beta-barrel" evidence="14">
    <location>
        <begin position="266"/>
        <end position="660"/>
    </location>
</feature>
<keyword evidence="6" id="KW-0732">Signal</keyword>
<evidence type="ECO:0000313" key="16">
    <source>
        <dbReference type="EMBL" id="MFC3670087.1"/>
    </source>
</evidence>
<protein>
    <submittedName>
        <fullName evidence="16">TonB-dependent hemoglobin/transferrin/lactoferrin family receptor</fullName>
    </submittedName>
</protein>
<evidence type="ECO:0000259" key="15">
    <source>
        <dbReference type="Pfam" id="PF07715"/>
    </source>
</evidence>
<evidence type="ECO:0000256" key="7">
    <source>
        <dbReference type="ARBA" id="ARBA00023077"/>
    </source>
</evidence>
<evidence type="ECO:0000256" key="1">
    <source>
        <dbReference type="ARBA" id="ARBA00004571"/>
    </source>
</evidence>
<dbReference type="Gene3D" id="2.40.170.20">
    <property type="entry name" value="TonB-dependent receptor, beta-barrel domain"/>
    <property type="match status" value="1"/>
</dbReference>
<accession>A0ABV7UZC0</accession>
<keyword evidence="10 11" id="KW-0998">Cell outer membrane</keyword>
<dbReference type="InterPro" id="IPR037066">
    <property type="entry name" value="Plug_dom_sf"/>
</dbReference>
<evidence type="ECO:0000256" key="5">
    <source>
        <dbReference type="ARBA" id="ARBA00022692"/>
    </source>
</evidence>
<evidence type="ECO:0000256" key="9">
    <source>
        <dbReference type="ARBA" id="ARBA00023170"/>
    </source>
</evidence>
<dbReference type="Pfam" id="PF00593">
    <property type="entry name" value="TonB_dep_Rec_b-barrel"/>
    <property type="match status" value="1"/>
</dbReference>
<evidence type="ECO:0000256" key="3">
    <source>
        <dbReference type="ARBA" id="ARBA00022448"/>
    </source>
</evidence>
<evidence type="ECO:0000256" key="10">
    <source>
        <dbReference type="ARBA" id="ARBA00023237"/>
    </source>
</evidence>
<sequence>MNQIVVTATRAPVRLQDLPGLVTVKTDEQMADEMVSDIKDLVRFEPGVSVRRSPARFGAALGATGRDGASSFNIRGLEGNRVLIQVDGVRVPDGFEFGAQSAGRGNYVDLGLIKSVEILRGPASALYGSDGLAGAVSFTTTDPADLLRGDAKVGGRLRTSYDSADREFSETAIFAARSGELSGMIAYTRRDGHELDNQGTNDAPNATRTTPNPQDTRSNAILGKLALETGPSSRLRLTGEYEKGIVNTNVLSGVAPVVSAATSVLALKAHDTTERKRVALDWRREAEGAIDFIQLTAYWQDGENRQFTAEDRNTAADRTRLNVFRNRVFGGSAEFRSDFATGPLLHQLAWGADGSITRQTGLRDGTVPTAPDVFPTRAFPVTDFTLAGGYLSDRIQIAGGRVQLYPALRFDHYALRPQADPLLPRFAAVRQSGSRVSPKIGAVVKLAETVSLFANYAHGFKAPAPSQVNQFFENPTSPFGAYRTIPNPGLKPETSKTIEGGLRLSSTHVVASVTGFSGHYDNFISQEIVSGTGTVADPIIYQYINLAQVKIKGLEGKLDLSAGNGLTGQLALSWAKGDSIRSGISSPLVSIDPLKLVMGVGWRDRAERFGGQLMLTHAAQKENDRAPAGAYRPDGFTILDATAFVKPARNLTLRAGIFNILDKKYAWWSDVRGLAASSTVTDAYTQPGRNASVSLSYRF</sequence>
<evidence type="ECO:0000256" key="11">
    <source>
        <dbReference type="PROSITE-ProRule" id="PRU01360"/>
    </source>
</evidence>
<dbReference type="InterPro" id="IPR000531">
    <property type="entry name" value="Beta-barrel_TonB"/>
</dbReference>
<dbReference type="Gene3D" id="2.170.130.10">
    <property type="entry name" value="TonB-dependent receptor, plug domain"/>
    <property type="match status" value="1"/>
</dbReference>
<dbReference type="InterPro" id="IPR011276">
    <property type="entry name" value="TonB_haem/Hb_rcpt"/>
</dbReference>
<keyword evidence="17" id="KW-1185">Reference proteome</keyword>
<dbReference type="InterPro" id="IPR039426">
    <property type="entry name" value="TonB-dep_rcpt-like"/>
</dbReference>
<keyword evidence="8 11" id="KW-0472">Membrane</keyword>
<evidence type="ECO:0000256" key="6">
    <source>
        <dbReference type="ARBA" id="ARBA00022729"/>
    </source>
</evidence>
<evidence type="ECO:0000259" key="14">
    <source>
        <dbReference type="Pfam" id="PF00593"/>
    </source>
</evidence>
<evidence type="ECO:0000256" key="4">
    <source>
        <dbReference type="ARBA" id="ARBA00022452"/>
    </source>
</evidence>
<dbReference type="PANTHER" id="PTHR30069">
    <property type="entry name" value="TONB-DEPENDENT OUTER MEMBRANE RECEPTOR"/>
    <property type="match status" value="1"/>
</dbReference>
<dbReference type="PANTHER" id="PTHR30069:SF29">
    <property type="entry name" value="HEMOGLOBIN AND HEMOGLOBIN-HAPTOGLOBIN-BINDING PROTEIN 1-RELATED"/>
    <property type="match status" value="1"/>
</dbReference>
<dbReference type="SUPFAM" id="SSF56935">
    <property type="entry name" value="Porins"/>
    <property type="match status" value="1"/>
</dbReference>
<name>A0ABV7UZC0_9SPHN</name>
<evidence type="ECO:0000256" key="2">
    <source>
        <dbReference type="ARBA" id="ARBA00009810"/>
    </source>
</evidence>
<dbReference type="InterPro" id="IPR012910">
    <property type="entry name" value="Plug_dom"/>
</dbReference>
<feature type="compositionally biased region" description="Polar residues" evidence="13">
    <location>
        <begin position="197"/>
        <end position="218"/>
    </location>
</feature>
<comment type="subcellular location">
    <subcellularLocation>
        <location evidence="1 11">Cell outer membrane</location>
        <topology evidence="1 11">Multi-pass membrane protein</topology>
    </subcellularLocation>
</comment>
<evidence type="ECO:0000256" key="12">
    <source>
        <dbReference type="RuleBase" id="RU003357"/>
    </source>
</evidence>
<dbReference type="EMBL" id="JBHRYE010000003">
    <property type="protein sequence ID" value="MFC3670087.1"/>
    <property type="molecule type" value="Genomic_DNA"/>
</dbReference>
<dbReference type="NCBIfam" id="TIGR01785">
    <property type="entry name" value="TonB-hemin"/>
    <property type="match status" value="1"/>
</dbReference>
<evidence type="ECO:0000313" key="17">
    <source>
        <dbReference type="Proteomes" id="UP001595683"/>
    </source>
</evidence>
<dbReference type="RefSeq" id="WP_229815372.1">
    <property type="nucleotide sequence ID" value="NZ_BMZP01000013.1"/>
</dbReference>
<proteinExistence type="inferred from homology"/>
<dbReference type="InterPro" id="IPR036942">
    <property type="entry name" value="Beta-barrel_TonB_sf"/>
</dbReference>
<reference evidence="17" key="1">
    <citation type="journal article" date="2019" name="Int. J. Syst. Evol. Microbiol.">
        <title>The Global Catalogue of Microorganisms (GCM) 10K type strain sequencing project: providing services to taxonomists for standard genome sequencing and annotation.</title>
        <authorList>
            <consortium name="The Broad Institute Genomics Platform"/>
            <consortium name="The Broad Institute Genome Sequencing Center for Infectious Disease"/>
            <person name="Wu L."/>
            <person name="Ma J."/>
        </authorList>
    </citation>
    <scope>NUCLEOTIDE SEQUENCE [LARGE SCALE GENOMIC DNA]</scope>
    <source>
        <strain evidence="17">KCTC 42224</strain>
    </source>
</reference>
<feature type="domain" description="TonB-dependent receptor plug" evidence="15">
    <location>
        <begin position="15"/>
        <end position="135"/>
    </location>
</feature>
<keyword evidence="7 12" id="KW-0798">TonB box</keyword>
<dbReference type="Pfam" id="PF07715">
    <property type="entry name" value="Plug"/>
    <property type="match status" value="1"/>
</dbReference>
<dbReference type="InterPro" id="IPR010949">
    <property type="entry name" value="TonB_Hb/transfer/lactofer_rcpt"/>
</dbReference>
<feature type="region of interest" description="Disordered" evidence="13">
    <location>
        <begin position="193"/>
        <end position="218"/>
    </location>
</feature>
<dbReference type="PROSITE" id="PS52016">
    <property type="entry name" value="TONB_DEPENDENT_REC_3"/>
    <property type="match status" value="1"/>
</dbReference>
<gene>
    <name evidence="16" type="ORF">ACFOOT_01485</name>
</gene>
<keyword evidence="5 11" id="KW-0812">Transmembrane</keyword>
<comment type="similarity">
    <text evidence="2 11 12">Belongs to the TonB-dependent receptor family.</text>
</comment>
<keyword evidence="4 11" id="KW-1134">Transmembrane beta strand</keyword>
<keyword evidence="9 16" id="KW-0675">Receptor</keyword>